<proteinExistence type="inferred from homology"/>
<feature type="compositionally biased region" description="Low complexity" evidence="11">
    <location>
        <begin position="123"/>
        <end position="132"/>
    </location>
</feature>
<keyword evidence="10" id="KW-0067">ATP-binding</keyword>
<evidence type="ECO:0000259" key="12">
    <source>
        <dbReference type="Pfam" id="PF00931"/>
    </source>
</evidence>
<evidence type="ECO:0000256" key="11">
    <source>
        <dbReference type="SAM" id="MobiDB-lite"/>
    </source>
</evidence>
<evidence type="ECO:0000256" key="7">
    <source>
        <dbReference type="ARBA" id="ARBA00022737"/>
    </source>
</evidence>
<dbReference type="Pfam" id="PF23559">
    <property type="entry name" value="WHD_DRP"/>
    <property type="match status" value="1"/>
</dbReference>
<feature type="region of interest" description="Disordered" evidence="11">
    <location>
        <begin position="111"/>
        <end position="132"/>
    </location>
</feature>
<dbReference type="GO" id="GO:0005524">
    <property type="term" value="F:ATP binding"/>
    <property type="evidence" value="ECO:0007669"/>
    <property type="project" value="UniProtKB-KW"/>
</dbReference>
<dbReference type="FunFam" id="1.10.10.10:FF:000322">
    <property type="entry name" value="Probable disease resistance protein At1g63360"/>
    <property type="match status" value="1"/>
</dbReference>
<feature type="domain" description="Disease resistance R13L4/SHOC-2-like LRR" evidence="14">
    <location>
        <begin position="503"/>
        <end position="709"/>
    </location>
</feature>
<evidence type="ECO:0000259" key="14">
    <source>
        <dbReference type="Pfam" id="PF23598"/>
    </source>
</evidence>
<keyword evidence="6" id="KW-0381">Hypersensitive response</keyword>
<dbReference type="InterPro" id="IPR044974">
    <property type="entry name" value="Disease_R_plants"/>
</dbReference>
<dbReference type="InterPro" id="IPR002182">
    <property type="entry name" value="NB-ARC"/>
</dbReference>
<evidence type="ECO:0000256" key="10">
    <source>
        <dbReference type="ARBA" id="ARBA00022840"/>
    </source>
</evidence>
<evidence type="ECO:0000259" key="13">
    <source>
        <dbReference type="Pfam" id="PF23559"/>
    </source>
</evidence>
<dbReference type="InterPro" id="IPR032675">
    <property type="entry name" value="LRR_dom_sf"/>
</dbReference>
<dbReference type="Gene3D" id="3.80.10.10">
    <property type="entry name" value="Ribonuclease Inhibitor"/>
    <property type="match status" value="1"/>
</dbReference>
<dbReference type="Proteomes" id="UP001634393">
    <property type="component" value="Unassembled WGS sequence"/>
</dbReference>
<dbReference type="Pfam" id="PF00931">
    <property type="entry name" value="NB-ARC"/>
    <property type="match status" value="1"/>
</dbReference>
<gene>
    <name evidence="15" type="ORF">ACJIZ3_010514</name>
</gene>
<name>A0ABD3UK73_9LAMI</name>
<dbReference type="InterPro" id="IPR058922">
    <property type="entry name" value="WHD_DRP"/>
</dbReference>
<keyword evidence="16" id="KW-1185">Reference proteome</keyword>
<accession>A0ABD3UK73</accession>
<evidence type="ECO:0000256" key="9">
    <source>
        <dbReference type="ARBA" id="ARBA00022821"/>
    </source>
</evidence>
<evidence type="ECO:0000313" key="15">
    <source>
        <dbReference type="EMBL" id="KAL3848632.1"/>
    </source>
</evidence>
<protein>
    <recommendedName>
        <fullName evidence="17">NB-ARC domain-containing protein</fullName>
    </recommendedName>
</protein>
<dbReference type="PRINTS" id="PR00364">
    <property type="entry name" value="DISEASERSIST"/>
</dbReference>
<feature type="domain" description="Disease resistance protein winged helix" evidence="13">
    <location>
        <begin position="387"/>
        <end position="457"/>
    </location>
</feature>
<dbReference type="PANTHER" id="PTHR23155:SF1152">
    <property type="entry name" value="AAA+ ATPASE DOMAIN-CONTAINING PROTEIN"/>
    <property type="match status" value="1"/>
</dbReference>
<evidence type="ECO:0000256" key="1">
    <source>
        <dbReference type="ARBA" id="ARBA00002074"/>
    </source>
</evidence>
<evidence type="ECO:0000256" key="6">
    <source>
        <dbReference type="ARBA" id="ARBA00022667"/>
    </source>
</evidence>
<dbReference type="InterPro" id="IPR027417">
    <property type="entry name" value="P-loop_NTPase"/>
</dbReference>
<evidence type="ECO:0000256" key="8">
    <source>
        <dbReference type="ARBA" id="ARBA00022741"/>
    </source>
</evidence>
<dbReference type="SUPFAM" id="SSF52058">
    <property type="entry name" value="L domain-like"/>
    <property type="match status" value="1"/>
</dbReference>
<evidence type="ECO:0000256" key="4">
    <source>
        <dbReference type="ARBA" id="ARBA00022490"/>
    </source>
</evidence>
<comment type="caution">
    <text evidence="15">The sequence shown here is derived from an EMBL/GenBank/DDBJ whole genome shotgun (WGS) entry which is preliminary data.</text>
</comment>
<dbReference type="AlphaFoldDB" id="A0ABD3UK73"/>
<dbReference type="PANTHER" id="PTHR23155">
    <property type="entry name" value="DISEASE RESISTANCE PROTEIN RP"/>
    <property type="match status" value="1"/>
</dbReference>
<organism evidence="15 16">
    <name type="scientific">Penstemon smallii</name>
    <dbReference type="NCBI Taxonomy" id="265156"/>
    <lineage>
        <taxon>Eukaryota</taxon>
        <taxon>Viridiplantae</taxon>
        <taxon>Streptophyta</taxon>
        <taxon>Embryophyta</taxon>
        <taxon>Tracheophyta</taxon>
        <taxon>Spermatophyta</taxon>
        <taxon>Magnoliopsida</taxon>
        <taxon>eudicotyledons</taxon>
        <taxon>Gunneridae</taxon>
        <taxon>Pentapetalae</taxon>
        <taxon>asterids</taxon>
        <taxon>lamiids</taxon>
        <taxon>Lamiales</taxon>
        <taxon>Plantaginaceae</taxon>
        <taxon>Cheloneae</taxon>
        <taxon>Penstemon</taxon>
    </lineage>
</organism>
<dbReference type="InterPro" id="IPR036388">
    <property type="entry name" value="WH-like_DNA-bd_sf"/>
</dbReference>
<dbReference type="InterPro" id="IPR042197">
    <property type="entry name" value="Apaf_helical"/>
</dbReference>
<dbReference type="Pfam" id="PF23598">
    <property type="entry name" value="LRR_14"/>
    <property type="match status" value="1"/>
</dbReference>
<evidence type="ECO:0000256" key="5">
    <source>
        <dbReference type="ARBA" id="ARBA00022614"/>
    </source>
</evidence>
<comment type="function">
    <text evidence="1">Confers resistance to late blight (Phytophthora infestans) races carrying the avirulence gene Avr1. Resistance proteins guard the plant against pathogens that contain an appropriate avirulence protein via an indirect interaction with this avirulence protein. That triggers a defense system including the hypersensitive response, which restricts the pathogen growth.</text>
</comment>
<dbReference type="Gene3D" id="1.20.5.4130">
    <property type="match status" value="1"/>
</dbReference>
<evidence type="ECO:0000256" key="3">
    <source>
        <dbReference type="ARBA" id="ARBA00008894"/>
    </source>
</evidence>
<dbReference type="EMBL" id="JBJXBP010000001">
    <property type="protein sequence ID" value="KAL3848632.1"/>
    <property type="molecule type" value="Genomic_DNA"/>
</dbReference>
<evidence type="ECO:0000313" key="16">
    <source>
        <dbReference type="Proteomes" id="UP001634393"/>
    </source>
</evidence>
<dbReference type="SUPFAM" id="SSF52540">
    <property type="entry name" value="P-loop containing nucleoside triphosphate hydrolases"/>
    <property type="match status" value="1"/>
</dbReference>
<keyword evidence="9" id="KW-0611">Plant defense</keyword>
<keyword evidence="4" id="KW-0963">Cytoplasm</keyword>
<evidence type="ECO:0000256" key="2">
    <source>
        <dbReference type="ARBA" id="ARBA00004496"/>
    </source>
</evidence>
<dbReference type="GO" id="GO:0009626">
    <property type="term" value="P:plant-type hypersensitive response"/>
    <property type="evidence" value="ECO:0007669"/>
    <property type="project" value="UniProtKB-KW"/>
</dbReference>
<keyword evidence="8" id="KW-0547">Nucleotide-binding</keyword>
<evidence type="ECO:0008006" key="17">
    <source>
        <dbReference type="Google" id="ProtNLM"/>
    </source>
</evidence>
<comment type="subcellular location">
    <subcellularLocation>
        <location evidence="2">Cytoplasm</location>
    </subcellularLocation>
</comment>
<reference evidence="15 16" key="1">
    <citation type="submission" date="2024-12" db="EMBL/GenBank/DDBJ databases">
        <title>The unique morphological basis and parallel evolutionary history of personate flowers in Penstemon.</title>
        <authorList>
            <person name="Depatie T.H."/>
            <person name="Wessinger C.A."/>
        </authorList>
    </citation>
    <scope>NUCLEOTIDE SEQUENCE [LARGE SCALE GENOMIC DNA]</scope>
    <source>
        <strain evidence="15">WTNN_2</strain>
        <tissue evidence="15">Leaf</tissue>
    </source>
</reference>
<dbReference type="GO" id="GO:0005737">
    <property type="term" value="C:cytoplasm"/>
    <property type="evidence" value="ECO:0007669"/>
    <property type="project" value="UniProtKB-SubCell"/>
</dbReference>
<keyword evidence="5" id="KW-0433">Leucine-rich repeat</keyword>
<dbReference type="Gene3D" id="3.40.50.300">
    <property type="entry name" value="P-loop containing nucleotide triphosphate hydrolases"/>
    <property type="match status" value="1"/>
</dbReference>
<comment type="similarity">
    <text evidence="3">Belongs to the disease resistance NB-LRR family.</text>
</comment>
<dbReference type="Gene3D" id="1.10.8.430">
    <property type="entry name" value="Helical domain of apoptotic protease-activating factors"/>
    <property type="match status" value="1"/>
</dbReference>
<feature type="domain" description="NB-ARC" evidence="12">
    <location>
        <begin position="151"/>
        <end position="302"/>
    </location>
</feature>
<keyword evidence="7" id="KW-0677">Repeat</keyword>
<sequence length="824" mass="93462">MAYALQSLIHILEQDSDRLIDNNPQIESLLEKTRSLIDLLEKSSPLSRNDIKSLESPIRDAAHEAEDVIESHIRDQILSGQTQLPAADLKDVIKTFDSIKEEMSKIVADDHKNKIQADPEPPATTDVSSTPPVVAVPSSKNRVIGFDKDLSLLTDRLIGQRPTLEIIPLIGMGGIGKTTLARKLYTDLQKHFDIRAWVTVSQGYNMQLTLLTLLECLRTGVADKMHQATDDQLVDDIWDTQAWDQMRRFFPDNENGSRIMLTTRQSAVANHANSSSSLHHNMQLLDKDSSWELLVEKVFGEKASCPTGLRDTGRKISNNCGGLPLAISVMGGLLYASEKTLEFWDHVEKNVSSAITKHDVQFKNILSLSYNYLPYHLKPCFLYVGAFPEDYEIRVSKIVKLWMAEGFLKPVPNSSPLEDAAEAYLGALVDRNLLVVRRQESDGKIKAFSIHDLLRELCLKESDEEKFMWLKSLDAPQDPEEIIIRRVSAHSSLRHLPVLFLFLYFGLLRVLDVFQLEFNVFPSAILELVNLRYLAFTCHSALPSSISRFRNLQSLIIRRLPSGRAFALPSEVWEMTELRHIKSKETCIWYYPKDGKIQPLQDKLQTLSNLQMYGFTNQVVGKIPNIRKLGLYCNVSMQSVIDLASLQKLETLKCSSDLSLTTRDFLSYLTFPPCLQKLTLSFCRIPWGVMTTIGTSLYNLKQLKIQHSDFQGTEWMPNEPECDPTEPEWELTGEEEFPQLELLLLEDMNLVKWTSNNSCFESLKHLLIRECCSLKEIPLAIEESEALEKIEVDESSPFVVALVKQIQKNKLDSGDDIQVDVHGA</sequence>
<dbReference type="InterPro" id="IPR055414">
    <property type="entry name" value="LRR_R13L4/SHOC2-like"/>
</dbReference>
<dbReference type="Gene3D" id="1.10.10.10">
    <property type="entry name" value="Winged helix-like DNA-binding domain superfamily/Winged helix DNA-binding domain"/>
    <property type="match status" value="1"/>
</dbReference>